<dbReference type="Proteomes" id="UP001197247">
    <property type="component" value="Unassembled WGS sequence"/>
</dbReference>
<dbReference type="EMBL" id="JAHBAY010000016">
    <property type="protein sequence ID" value="MBT0773227.1"/>
    <property type="molecule type" value="Genomic_DNA"/>
</dbReference>
<gene>
    <name evidence="1" type="ORF">KIH74_30060</name>
</gene>
<proteinExistence type="predicted"/>
<organism evidence="1 2">
    <name type="scientific">Kineosporia corallincola</name>
    <dbReference type="NCBI Taxonomy" id="2835133"/>
    <lineage>
        <taxon>Bacteria</taxon>
        <taxon>Bacillati</taxon>
        <taxon>Actinomycetota</taxon>
        <taxon>Actinomycetes</taxon>
        <taxon>Kineosporiales</taxon>
        <taxon>Kineosporiaceae</taxon>
        <taxon>Kineosporia</taxon>
    </lineage>
</organism>
<sequence length="298" mass="32081">MINDTRTTNLEALRAVSTGDVPTARDLAARAADGGSLLGAALAEFLTTGPEESTGRKESVYAAPAAFEAFIEGGGNVPLYQAVSDALAELYDQHRPQALLDVGCGNGRALRPALATAQHAPHRIDLVEPSAALLATASAGLPAGSVRTWPTGVQQFLDDVEPGTHWPLAESTFALHTIPHDERTRVLERLRPHVGVLAVAEFDVPGHPVGETEHLRFLADTYERGLAEYQDDRDLVAQGFLMPVLTGQLRPGAERVTWEQSQDKWREQLTAAGYRDVVVRPLYGYWSSPAFLLTASGA</sequence>
<evidence type="ECO:0000313" key="2">
    <source>
        <dbReference type="Proteomes" id="UP001197247"/>
    </source>
</evidence>
<dbReference type="Gene3D" id="3.40.50.150">
    <property type="entry name" value="Vaccinia Virus protein VP39"/>
    <property type="match status" value="1"/>
</dbReference>
<name>A0ABS5TQ38_9ACTN</name>
<dbReference type="RefSeq" id="WP_214159768.1">
    <property type="nucleotide sequence ID" value="NZ_JAHBAY010000016.1"/>
</dbReference>
<protein>
    <recommendedName>
        <fullName evidence="3">Methyltransferase domain-containing protein</fullName>
    </recommendedName>
</protein>
<comment type="caution">
    <text evidence="1">The sequence shown here is derived from an EMBL/GenBank/DDBJ whole genome shotgun (WGS) entry which is preliminary data.</text>
</comment>
<keyword evidence="2" id="KW-1185">Reference proteome</keyword>
<evidence type="ECO:0000313" key="1">
    <source>
        <dbReference type="EMBL" id="MBT0773227.1"/>
    </source>
</evidence>
<accession>A0ABS5TQ38</accession>
<dbReference type="InterPro" id="IPR029063">
    <property type="entry name" value="SAM-dependent_MTases_sf"/>
</dbReference>
<evidence type="ECO:0008006" key="3">
    <source>
        <dbReference type="Google" id="ProtNLM"/>
    </source>
</evidence>
<reference evidence="1 2" key="1">
    <citation type="submission" date="2021-05" db="EMBL/GenBank/DDBJ databases">
        <title>Kineosporia and Streptomyces sp. nov. two new marine actinobacteria isolated from Coral.</title>
        <authorList>
            <person name="Buangrab K."/>
            <person name="Sutthacheep M."/>
            <person name="Yeemin T."/>
            <person name="Harunari E."/>
            <person name="Igarashi Y."/>
            <person name="Kanchanasin P."/>
            <person name="Tanasupawat S."/>
            <person name="Phongsopitanun W."/>
        </authorList>
    </citation>
    <scope>NUCLEOTIDE SEQUENCE [LARGE SCALE GENOMIC DNA]</scope>
    <source>
        <strain evidence="1 2">J2-2</strain>
    </source>
</reference>
<dbReference type="SUPFAM" id="SSF53335">
    <property type="entry name" value="S-adenosyl-L-methionine-dependent methyltransferases"/>
    <property type="match status" value="1"/>
</dbReference>